<feature type="compositionally biased region" description="Polar residues" evidence="1">
    <location>
        <begin position="1"/>
        <end position="14"/>
    </location>
</feature>
<protein>
    <submittedName>
        <fullName evidence="2">Uncharacterized protein</fullName>
    </submittedName>
</protein>
<reference evidence="2" key="1">
    <citation type="submission" date="2020-11" db="EMBL/GenBank/DDBJ databases">
        <authorList>
            <consortium name="DOE Joint Genome Institute"/>
            <person name="Ahrendt S."/>
            <person name="Riley R."/>
            <person name="Andreopoulos W."/>
            <person name="Labutti K."/>
            <person name="Pangilinan J."/>
            <person name="Ruiz-Duenas F.J."/>
            <person name="Barrasa J.M."/>
            <person name="Sanchez-Garcia M."/>
            <person name="Camarero S."/>
            <person name="Miyauchi S."/>
            <person name="Serrano A."/>
            <person name="Linde D."/>
            <person name="Babiker R."/>
            <person name="Drula E."/>
            <person name="Ayuso-Fernandez I."/>
            <person name="Pacheco R."/>
            <person name="Padilla G."/>
            <person name="Ferreira P."/>
            <person name="Barriuso J."/>
            <person name="Kellner H."/>
            <person name="Castanera R."/>
            <person name="Alfaro M."/>
            <person name="Ramirez L."/>
            <person name="Pisabarro A.G."/>
            <person name="Kuo A."/>
            <person name="Tritt A."/>
            <person name="Lipzen A."/>
            <person name="He G."/>
            <person name="Yan M."/>
            <person name="Ng V."/>
            <person name="Cullen D."/>
            <person name="Martin F."/>
            <person name="Rosso M.-N."/>
            <person name="Henrissat B."/>
            <person name="Hibbett D."/>
            <person name="Martinez A.T."/>
            <person name="Grigoriev I.V."/>
        </authorList>
    </citation>
    <scope>NUCLEOTIDE SEQUENCE</scope>
    <source>
        <strain evidence="2">AH 40177</strain>
    </source>
</reference>
<sequence length="201" mass="22965">MTSTIDLPSSTVSKNPRVRPPTPSRPKWLDDIPKRNPNTPTSTVPPIPLELSGQPQKQALIYGYTVDDTTSTKLNLSCSYEAVIEFIKSANELGLDQYFSLFSCFADDELHLFYFAIKYPWHDDIWTHAEQLRIPSEDILEKLSEKMQLKPHWFGYEDLTDGRRGGWDSINPAPRAVYNYAKGIVDEDSEWVSWFTGQGSM</sequence>
<evidence type="ECO:0000313" key="2">
    <source>
        <dbReference type="EMBL" id="KAF9075692.1"/>
    </source>
</evidence>
<evidence type="ECO:0000256" key="1">
    <source>
        <dbReference type="SAM" id="MobiDB-lite"/>
    </source>
</evidence>
<dbReference type="OrthoDB" id="3085991at2759"/>
<keyword evidence="3" id="KW-1185">Reference proteome</keyword>
<gene>
    <name evidence="2" type="ORF">BDP27DRAFT_1314341</name>
</gene>
<dbReference type="EMBL" id="JADNRY010000008">
    <property type="protein sequence ID" value="KAF9075692.1"/>
    <property type="molecule type" value="Genomic_DNA"/>
</dbReference>
<dbReference type="AlphaFoldDB" id="A0A9P5UDZ6"/>
<evidence type="ECO:0000313" key="3">
    <source>
        <dbReference type="Proteomes" id="UP000772434"/>
    </source>
</evidence>
<dbReference type="Proteomes" id="UP000772434">
    <property type="component" value="Unassembled WGS sequence"/>
</dbReference>
<accession>A0A9P5UDZ6</accession>
<organism evidence="2 3">
    <name type="scientific">Rhodocollybia butyracea</name>
    <dbReference type="NCBI Taxonomy" id="206335"/>
    <lineage>
        <taxon>Eukaryota</taxon>
        <taxon>Fungi</taxon>
        <taxon>Dikarya</taxon>
        <taxon>Basidiomycota</taxon>
        <taxon>Agaricomycotina</taxon>
        <taxon>Agaricomycetes</taxon>
        <taxon>Agaricomycetidae</taxon>
        <taxon>Agaricales</taxon>
        <taxon>Marasmiineae</taxon>
        <taxon>Omphalotaceae</taxon>
        <taxon>Rhodocollybia</taxon>
    </lineage>
</organism>
<feature type="region of interest" description="Disordered" evidence="1">
    <location>
        <begin position="1"/>
        <end position="51"/>
    </location>
</feature>
<comment type="caution">
    <text evidence="2">The sequence shown here is derived from an EMBL/GenBank/DDBJ whole genome shotgun (WGS) entry which is preliminary data.</text>
</comment>
<proteinExistence type="predicted"/>
<name>A0A9P5UDZ6_9AGAR</name>